<reference evidence="2" key="1">
    <citation type="submission" date="2018-01" db="EMBL/GenBank/DDBJ databases">
        <title>An insight into the sialome of Amazonian anophelines.</title>
        <authorList>
            <person name="Ribeiro J.M."/>
            <person name="Scarpassa V."/>
            <person name="Calvo E."/>
        </authorList>
    </citation>
    <scope>NUCLEOTIDE SEQUENCE</scope>
    <source>
        <tissue evidence="2">Salivary glands</tissue>
    </source>
</reference>
<accession>A0A2M4CCX7</accession>
<dbReference type="EMBL" id="GGFJ01013978">
    <property type="protein sequence ID" value="MBW63119.1"/>
    <property type="molecule type" value="Transcribed_RNA"/>
</dbReference>
<evidence type="ECO:0000256" key="1">
    <source>
        <dbReference type="SAM" id="SignalP"/>
    </source>
</evidence>
<sequence>MMLLCACVCMCVCVCVCMLVDTNLAPYFRNLAIIGPRCPNFLPIELPWLQCALFGKMVDGNNGHGCKCVGECCVC</sequence>
<evidence type="ECO:0000313" key="2">
    <source>
        <dbReference type="EMBL" id="MBW63119.1"/>
    </source>
</evidence>
<proteinExistence type="predicted"/>
<dbReference type="AlphaFoldDB" id="A0A2M4CCX7"/>
<feature type="signal peptide" evidence="1">
    <location>
        <begin position="1"/>
        <end position="17"/>
    </location>
</feature>
<feature type="chain" id="PRO_5014908528" evidence="1">
    <location>
        <begin position="18"/>
        <end position="75"/>
    </location>
</feature>
<protein>
    <submittedName>
        <fullName evidence="2">Putative secreted protein</fullName>
    </submittedName>
</protein>
<keyword evidence="1" id="KW-0732">Signal</keyword>
<name>A0A2M4CCX7_9DIPT</name>
<organism evidence="2">
    <name type="scientific">Anopheles marajoara</name>
    <dbReference type="NCBI Taxonomy" id="58244"/>
    <lineage>
        <taxon>Eukaryota</taxon>
        <taxon>Metazoa</taxon>
        <taxon>Ecdysozoa</taxon>
        <taxon>Arthropoda</taxon>
        <taxon>Hexapoda</taxon>
        <taxon>Insecta</taxon>
        <taxon>Pterygota</taxon>
        <taxon>Neoptera</taxon>
        <taxon>Endopterygota</taxon>
        <taxon>Diptera</taxon>
        <taxon>Nematocera</taxon>
        <taxon>Culicoidea</taxon>
        <taxon>Culicidae</taxon>
        <taxon>Anophelinae</taxon>
        <taxon>Anopheles</taxon>
    </lineage>
</organism>